<dbReference type="AlphaFoldDB" id="A0A3L7JSU1"/>
<dbReference type="CDD" id="cd07820">
    <property type="entry name" value="SRPBCC_3"/>
    <property type="match status" value="1"/>
</dbReference>
<dbReference type="Proteomes" id="UP000276770">
    <property type="component" value="Unassembled WGS sequence"/>
</dbReference>
<accession>A0A3L7JSU1</accession>
<dbReference type="InterPro" id="IPR023393">
    <property type="entry name" value="START-like_dom_sf"/>
</dbReference>
<dbReference type="Gene3D" id="3.30.530.20">
    <property type="match status" value="1"/>
</dbReference>
<dbReference type="GO" id="GO:0051301">
    <property type="term" value="P:cell division"/>
    <property type="evidence" value="ECO:0007669"/>
    <property type="project" value="UniProtKB-KW"/>
</dbReference>
<organism evidence="1 2">
    <name type="scientific">Falsibacillus albus</name>
    <dbReference type="NCBI Taxonomy" id="2478915"/>
    <lineage>
        <taxon>Bacteria</taxon>
        <taxon>Bacillati</taxon>
        <taxon>Bacillota</taxon>
        <taxon>Bacilli</taxon>
        <taxon>Bacillales</taxon>
        <taxon>Bacillaceae</taxon>
        <taxon>Falsibacillus</taxon>
    </lineage>
</organism>
<dbReference type="OrthoDB" id="9801773at2"/>
<proteinExistence type="predicted"/>
<keyword evidence="1" id="KW-0131">Cell cycle</keyword>
<keyword evidence="2" id="KW-1185">Reference proteome</keyword>
<keyword evidence="1" id="KW-0132">Cell division</keyword>
<evidence type="ECO:0000313" key="2">
    <source>
        <dbReference type="Proteomes" id="UP000276770"/>
    </source>
</evidence>
<name>A0A3L7JSU1_9BACI</name>
<dbReference type="EMBL" id="RCVZ01000015">
    <property type="protein sequence ID" value="RLQ93335.1"/>
    <property type="molecule type" value="Genomic_DNA"/>
</dbReference>
<dbReference type="SUPFAM" id="SSF55961">
    <property type="entry name" value="Bet v1-like"/>
    <property type="match status" value="1"/>
</dbReference>
<evidence type="ECO:0000313" key="1">
    <source>
        <dbReference type="EMBL" id="RLQ93335.1"/>
    </source>
</evidence>
<gene>
    <name evidence="1" type="ORF">D9X91_17895</name>
</gene>
<reference evidence="1 2" key="1">
    <citation type="submission" date="2018-10" db="EMBL/GenBank/DDBJ databases">
        <title>Falsibacillus sp. genome draft.</title>
        <authorList>
            <person name="Shi S."/>
        </authorList>
    </citation>
    <scope>NUCLEOTIDE SEQUENCE [LARGE SCALE GENOMIC DNA]</scope>
    <source>
        <strain evidence="1 2">GY 10110</strain>
    </source>
</reference>
<comment type="caution">
    <text evidence="1">The sequence shown here is derived from an EMBL/GenBank/DDBJ whole genome shotgun (WGS) entry which is preliminary data.</text>
</comment>
<protein>
    <submittedName>
        <fullName evidence="1">Cell division protein</fullName>
    </submittedName>
</protein>
<sequence>MPNIKFTIFIQADIEKCFDLARDIDIHTKTVDKRNKERAVGGRTSGLIEAGEHVTWEAIHFGVKQNLTAKIIEMNRPYRFVDVMVKGAFQSFVHTHEFRKDENGTWMTDTFMYKSPLGFIGRLADALFLEKYMKSFIIQRSRELKKLAEQEMKG</sequence>
<dbReference type="RefSeq" id="WP_121682025.1">
    <property type="nucleotide sequence ID" value="NZ_RCVZ01000015.1"/>
</dbReference>